<feature type="compositionally biased region" description="Polar residues" evidence="1">
    <location>
        <begin position="32"/>
        <end position="42"/>
    </location>
</feature>
<feature type="region of interest" description="Disordered" evidence="1">
    <location>
        <begin position="1"/>
        <end position="42"/>
    </location>
</feature>
<dbReference type="KEGG" id="avn:Avin_09070"/>
<organism evidence="2 3">
    <name type="scientific">Azotobacter vinelandii (strain DJ / ATCC BAA-1303)</name>
    <dbReference type="NCBI Taxonomy" id="322710"/>
    <lineage>
        <taxon>Bacteria</taxon>
        <taxon>Pseudomonadati</taxon>
        <taxon>Pseudomonadota</taxon>
        <taxon>Gammaproteobacteria</taxon>
        <taxon>Pseudomonadales</taxon>
        <taxon>Pseudomonadaceae</taxon>
        <taxon>Azotobacter</taxon>
    </lineage>
</organism>
<dbReference type="EnsemblBacteria" id="ACO77146">
    <property type="protein sequence ID" value="ACO77146"/>
    <property type="gene ID" value="Avin_09070"/>
</dbReference>
<dbReference type="HOGENOM" id="CLU_3246614_0_0_6"/>
<evidence type="ECO:0000313" key="2">
    <source>
        <dbReference type="EMBL" id="ACO77146.1"/>
    </source>
</evidence>
<proteinExistence type="predicted"/>
<feature type="compositionally biased region" description="Low complexity" evidence="1">
    <location>
        <begin position="1"/>
        <end position="21"/>
    </location>
</feature>
<dbReference type="EMBL" id="CP001157">
    <property type="protein sequence ID" value="ACO77146.1"/>
    <property type="molecule type" value="Genomic_DNA"/>
</dbReference>
<accession>C1DMW6</accession>
<evidence type="ECO:0000256" key="1">
    <source>
        <dbReference type="SAM" id="MobiDB-lite"/>
    </source>
</evidence>
<reference evidence="2 3" key="1">
    <citation type="journal article" date="2009" name="J. Bacteriol.">
        <title>Genome sequence of Azotobacter vinelandii, an obligate aerobe specialized to support diverse anaerobic metabolic processes.</title>
        <authorList>
            <person name="Setubal J.C."/>
            <person name="dos Santos P."/>
            <person name="Goldman B.S."/>
            <person name="Ertesvag H."/>
            <person name="Espin G."/>
            <person name="Rubio L.M."/>
            <person name="Valla S."/>
            <person name="Almeida N.F."/>
            <person name="Balasubramanian D."/>
            <person name="Cromes L."/>
            <person name="Curatti L."/>
            <person name="Du Z."/>
            <person name="Godsy E."/>
            <person name="Goodner B."/>
            <person name="Hellner-Burris K."/>
            <person name="Hernandez J.A."/>
            <person name="Houmiel K."/>
            <person name="Imperial J."/>
            <person name="Kennedy C."/>
            <person name="Larson T.J."/>
            <person name="Latreille P."/>
            <person name="Ligon L.S."/>
            <person name="Lu J."/>
            <person name="Maerk M."/>
            <person name="Miller N.M."/>
            <person name="Norton S."/>
            <person name="O'Carroll I.P."/>
            <person name="Paulsen I."/>
            <person name="Raulfs E.C."/>
            <person name="Roemer R."/>
            <person name="Rosser J."/>
            <person name="Segura D."/>
            <person name="Slater S."/>
            <person name="Stricklin S.L."/>
            <person name="Studholme D.J."/>
            <person name="Sun J."/>
            <person name="Viana C.J."/>
            <person name="Wallin E."/>
            <person name="Wang B."/>
            <person name="Wheeler C."/>
            <person name="Zhu H."/>
            <person name="Dean D.R."/>
            <person name="Dixon R."/>
            <person name="Wood D."/>
        </authorList>
    </citation>
    <scope>NUCLEOTIDE SEQUENCE [LARGE SCALE GENOMIC DNA]</scope>
    <source>
        <strain evidence="3">DJ / ATCC BAA-1303</strain>
    </source>
</reference>
<name>C1DMW6_AZOVD</name>
<keyword evidence="3" id="KW-1185">Reference proteome</keyword>
<sequence length="42" mass="4402">MRTSAPAAGTRRIGTRRAPSASTPPPTALFFSPSSCRRTAVL</sequence>
<protein>
    <submittedName>
        <fullName evidence="2">Uncharacterized protein</fullName>
    </submittedName>
</protein>
<gene>
    <name evidence="2" type="ordered locus">Avin_09070</name>
</gene>
<evidence type="ECO:0000313" key="3">
    <source>
        <dbReference type="Proteomes" id="UP000002424"/>
    </source>
</evidence>
<dbReference type="AlphaFoldDB" id="C1DMW6"/>
<dbReference type="Proteomes" id="UP000002424">
    <property type="component" value="Chromosome"/>
</dbReference>